<evidence type="ECO:0000313" key="3">
    <source>
        <dbReference type="WBParaSite" id="maker-unitig_21222-snap-gene-0.2-mRNA-1"/>
    </source>
</evidence>
<dbReference type="AlphaFoldDB" id="A0A1I8F5H5"/>
<evidence type="ECO:0000256" key="1">
    <source>
        <dbReference type="SAM" id="MobiDB-lite"/>
    </source>
</evidence>
<reference evidence="3" key="1">
    <citation type="submission" date="2016-11" db="UniProtKB">
        <authorList>
            <consortium name="WormBaseParasite"/>
        </authorList>
    </citation>
    <scope>IDENTIFICATION</scope>
</reference>
<accession>A0A1I8F5H5</accession>
<name>A0A1I8F5H5_9PLAT</name>
<protein>
    <submittedName>
        <fullName evidence="3">SRCR domain-containing protein</fullName>
    </submittedName>
</protein>
<proteinExistence type="predicted"/>
<feature type="region of interest" description="Disordered" evidence="1">
    <location>
        <begin position="94"/>
        <end position="168"/>
    </location>
</feature>
<sequence length="197" mass="19195">CGGQAASLTYAGFETPLPPAANAAVNATGSCAGCGPCRPAQAAQGWGGVGPHEMPPPPLSFPRSCGVGGLGARGFSGELRVDDQGYALGHVRLARRGGDPGRPWARPGAPATRRISSWTAARSASATSAAPACRQTSAASASSPSNASDVDIGGRLGASAGRSSACGGGGSGFGGFGGLAEESEELRVNETVALNGS</sequence>
<evidence type="ECO:0000313" key="2">
    <source>
        <dbReference type="Proteomes" id="UP000095280"/>
    </source>
</evidence>
<organism evidence="2 3">
    <name type="scientific">Macrostomum lignano</name>
    <dbReference type="NCBI Taxonomy" id="282301"/>
    <lineage>
        <taxon>Eukaryota</taxon>
        <taxon>Metazoa</taxon>
        <taxon>Spiralia</taxon>
        <taxon>Lophotrochozoa</taxon>
        <taxon>Platyhelminthes</taxon>
        <taxon>Rhabditophora</taxon>
        <taxon>Macrostomorpha</taxon>
        <taxon>Macrostomida</taxon>
        <taxon>Macrostomidae</taxon>
        <taxon>Macrostomum</taxon>
    </lineage>
</organism>
<dbReference type="WBParaSite" id="maker-unitig_21222-snap-gene-0.2-mRNA-1">
    <property type="protein sequence ID" value="maker-unitig_21222-snap-gene-0.2-mRNA-1"/>
    <property type="gene ID" value="maker-unitig_21222-snap-gene-0.2"/>
</dbReference>
<keyword evidence="2" id="KW-1185">Reference proteome</keyword>
<feature type="compositionally biased region" description="Low complexity" evidence="1">
    <location>
        <begin position="101"/>
        <end position="148"/>
    </location>
</feature>
<dbReference type="Proteomes" id="UP000095280">
    <property type="component" value="Unplaced"/>
</dbReference>